<keyword evidence="1" id="KW-0472">Membrane</keyword>
<accession>A0A6N1VJ01</accession>
<proteinExistence type="predicted"/>
<keyword evidence="4" id="KW-1185">Reference proteome</keyword>
<keyword evidence="1" id="KW-0812">Transmembrane</keyword>
<dbReference type="PIRSF" id="PIRSF033239">
    <property type="entry name" value="ExoD"/>
    <property type="match status" value="1"/>
</dbReference>
<feature type="transmembrane region" description="Helical" evidence="1">
    <location>
        <begin position="172"/>
        <end position="201"/>
    </location>
</feature>
<dbReference type="InterPro" id="IPR002048">
    <property type="entry name" value="EF_hand_dom"/>
</dbReference>
<dbReference type="InterPro" id="IPR010331">
    <property type="entry name" value="ExoD"/>
</dbReference>
<feature type="transmembrane region" description="Helical" evidence="1">
    <location>
        <begin position="131"/>
        <end position="152"/>
    </location>
</feature>
<feature type="transmembrane region" description="Helical" evidence="1">
    <location>
        <begin position="42"/>
        <end position="75"/>
    </location>
</feature>
<dbReference type="EMBL" id="CP054836">
    <property type="protein sequence ID" value="QKV20744.1"/>
    <property type="molecule type" value="Genomic_DNA"/>
</dbReference>
<dbReference type="AlphaFoldDB" id="A0A6N1VJ01"/>
<evidence type="ECO:0000259" key="2">
    <source>
        <dbReference type="PROSITE" id="PS50222"/>
    </source>
</evidence>
<feature type="domain" description="EF-hand" evidence="2">
    <location>
        <begin position="9"/>
        <end position="44"/>
    </location>
</feature>
<name>A0A6N1VJ01_9HYPH</name>
<keyword evidence="1" id="KW-1133">Transmembrane helix</keyword>
<gene>
    <name evidence="3" type="ORF">HTY61_18390</name>
</gene>
<evidence type="ECO:0000256" key="1">
    <source>
        <dbReference type="SAM" id="Phobius"/>
    </source>
</evidence>
<dbReference type="PANTHER" id="PTHR41795:SF1">
    <property type="entry name" value="EXOPOLYSACCHARIDE SYNTHESIS PROTEIN"/>
    <property type="match status" value="1"/>
</dbReference>
<sequence length="211" mass="22682">MAMKAAPRGALAKIEQILKQADSDDNGDISLGALSDAMEERAFGLLMLLLALPCCLPFVYLLPQIVALPMVFLAAQMAQGRRAPWLPETLRRRRMPVKGLLEVTARTKRYAGWLERLAHPRLAGLTGDGGLRVLGAVLIVPCLSILLPLPLTNTVPGIGVAIAAAGVIERDGIFVVLGVLIGLLWVLMLAIGGPALLYFLIEWLKMRFAAG</sequence>
<evidence type="ECO:0000313" key="4">
    <source>
        <dbReference type="Proteomes" id="UP000509367"/>
    </source>
</evidence>
<dbReference type="PROSITE" id="PS50222">
    <property type="entry name" value="EF_HAND_2"/>
    <property type="match status" value="1"/>
</dbReference>
<dbReference type="KEGG" id="orm:HTY61_18390"/>
<protein>
    <submittedName>
        <fullName evidence="3">Exopolysaccharide biosynthesis protein</fullName>
    </submittedName>
</protein>
<organism evidence="3 4">
    <name type="scientific">Oricola thermophila</name>
    <dbReference type="NCBI Taxonomy" id="2742145"/>
    <lineage>
        <taxon>Bacteria</taxon>
        <taxon>Pseudomonadati</taxon>
        <taxon>Pseudomonadota</taxon>
        <taxon>Alphaproteobacteria</taxon>
        <taxon>Hyphomicrobiales</taxon>
        <taxon>Ahrensiaceae</taxon>
        <taxon>Oricola</taxon>
    </lineage>
</organism>
<dbReference type="PANTHER" id="PTHR41795">
    <property type="entry name" value="EXOPOLYSACCHARIDE SYNTHESIS PROTEIN"/>
    <property type="match status" value="1"/>
</dbReference>
<dbReference type="GO" id="GO:0005509">
    <property type="term" value="F:calcium ion binding"/>
    <property type="evidence" value="ECO:0007669"/>
    <property type="project" value="InterPro"/>
</dbReference>
<dbReference type="Proteomes" id="UP000509367">
    <property type="component" value="Chromosome"/>
</dbReference>
<evidence type="ECO:0000313" key="3">
    <source>
        <dbReference type="EMBL" id="QKV20744.1"/>
    </source>
</evidence>
<reference evidence="3 4" key="1">
    <citation type="submission" date="2020-06" db="EMBL/GenBank/DDBJ databases">
        <title>Oricola thermophila sp. nov. isolated from a tidal sediments.</title>
        <authorList>
            <person name="Kwon K.K."/>
            <person name="Yang S.-H."/>
            <person name="Park M.-J."/>
        </authorList>
    </citation>
    <scope>NUCLEOTIDE SEQUENCE [LARGE SCALE GENOMIC DNA]</scope>
    <source>
        <strain evidence="3 4">MEBiC13590</strain>
    </source>
</reference>
<dbReference type="Pfam" id="PF06055">
    <property type="entry name" value="ExoD"/>
    <property type="match status" value="1"/>
</dbReference>